<dbReference type="CDD" id="cd14686">
    <property type="entry name" value="bZIP"/>
    <property type="match status" value="1"/>
</dbReference>
<dbReference type="EMBL" id="PNBA02000010">
    <property type="protein sequence ID" value="KAG6410697.1"/>
    <property type="molecule type" value="Genomic_DNA"/>
</dbReference>
<accession>A0A8X8ZMU5</accession>
<comment type="caution">
    <text evidence="3">The sequence shown here is derived from an EMBL/GenBank/DDBJ whole genome shotgun (WGS) entry which is preliminary data.</text>
</comment>
<keyword evidence="2" id="KW-0812">Transmembrane</keyword>
<evidence type="ECO:0008006" key="5">
    <source>
        <dbReference type="Google" id="ProtNLM"/>
    </source>
</evidence>
<name>A0A8X8ZMU5_SALSN</name>
<evidence type="ECO:0000256" key="1">
    <source>
        <dbReference type="SAM" id="Coils"/>
    </source>
</evidence>
<organism evidence="3">
    <name type="scientific">Salvia splendens</name>
    <name type="common">Scarlet sage</name>
    <dbReference type="NCBI Taxonomy" id="180675"/>
    <lineage>
        <taxon>Eukaryota</taxon>
        <taxon>Viridiplantae</taxon>
        <taxon>Streptophyta</taxon>
        <taxon>Embryophyta</taxon>
        <taxon>Tracheophyta</taxon>
        <taxon>Spermatophyta</taxon>
        <taxon>Magnoliopsida</taxon>
        <taxon>eudicotyledons</taxon>
        <taxon>Gunneridae</taxon>
        <taxon>Pentapetalae</taxon>
        <taxon>asterids</taxon>
        <taxon>lamiids</taxon>
        <taxon>Lamiales</taxon>
        <taxon>Lamiaceae</taxon>
        <taxon>Nepetoideae</taxon>
        <taxon>Mentheae</taxon>
        <taxon>Salviinae</taxon>
        <taxon>Salvia</taxon>
        <taxon>Salvia subgen. Calosphace</taxon>
        <taxon>core Calosphace</taxon>
    </lineage>
</organism>
<feature type="coiled-coil region" evidence="1">
    <location>
        <begin position="108"/>
        <end position="156"/>
    </location>
</feature>
<proteinExistence type="predicted"/>
<feature type="transmembrane region" description="Helical" evidence="2">
    <location>
        <begin position="46"/>
        <end position="63"/>
    </location>
</feature>
<protein>
    <recommendedName>
        <fullName evidence="5">BZIP domain-containing protein</fullName>
    </recommendedName>
</protein>
<gene>
    <name evidence="3" type="ORF">SASPL_128762</name>
</gene>
<reference evidence="3" key="2">
    <citation type="submission" date="2020-08" db="EMBL/GenBank/DDBJ databases">
        <title>Plant Genome Project.</title>
        <authorList>
            <person name="Zhang R.-G."/>
        </authorList>
    </citation>
    <scope>NUCLEOTIDE SEQUENCE</scope>
    <source>
        <strain evidence="3">Huo1</strain>
        <tissue evidence="3">Leaf</tissue>
    </source>
</reference>
<evidence type="ECO:0000313" key="3">
    <source>
        <dbReference type="EMBL" id="KAG6410697.1"/>
    </source>
</evidence>
<dbReference type="PANTHER" id="PTHR35099:SF2">
    <property type="entry name" value="OS02G0182700 PROTEIN"/>
    <property type="match status" value="1"/>
</dbReference>
<reference evidence="3" key="1">
    <citation type="submission" date="2018-01" db="EMBL/GenBank/DDBJ databases">
        <authorList>
            <person name="Mao J.F."/>
        </authorList>
    </citation>
    <scope>NUCLEOTIDE SEQUENCE</scope>
    <source>
        <strain evidence="3">Huo1</strain>
        <tissue evidence="3">Leaf</tissue>
    </source>
</reference>
<dbReference type="Proteomes" id="UP000298416">
    <property type="component" value="Unassembled WGS sequence"/>
</dbReference>
<dbReference type="PANTHER" id="PTHR35099">
    <property type="entry name" value="OS02G0182700 PROTEIN"/>
    <property type="match status" value="1"/>
</dbReference>
<keyword evidence="2" id="KW-1133">Transmembrane helix</keyword>
<feature type="transmembrane region" description="Helical" evidence="2">
    <location>
        <begin position="83"/>
        <end position="102"/>
    </location>
</feature>
<keyword evidence="4" id="KW-1185">Reference proteome</keyword>
<evidence type="ECO:0000313" key="4">
    <source>
        <dbReference type="Proteomes" id="UP000298416"/>
    </source>
</evidence>
<evidence type="ECO:0000256" key="2">
    <source>
        <dbReference type="SAM" id="Phobius"/>
    </source>
</evidence>
<keyword evidence="2" id="KW-0472">Membrane</keyword>
<sequence length="240" mass="27031">MIYVAPFCTNSEVIELYCYSITFYQQVQLFPMCTCFGMGKDNFGILAIRVNILVCLGYFHLYLSLDSCSSYVLNIYIPSSADFNFELIVLCFIFLQLNGDSGKSISKRSRKKKTLTELKDEENSLLKERRNLKRDIAALRINLEEQIAKNENLKRIKIELQPLLDAETVFSTKEPVSDNQLHPDGPAITPPLISDKAVALHSNDCPTSPIKDATTSHAFMLPDLNMPFEDACPDVLCSVS</sequence>
<keyword evidence="1" id="KW-0175">Coiled coil</keyword>
<dbReference type="AlphaFoldDB" id="A0A8X8ZMU5"/>